<dbReference type="Proteomes" id="UP000322245">
    <property type="component" value="Unassembled WGS sequence"/>
</dbReference>
<protein>
    <recommendedName>
        <fullName evidence="3">Integrase catalytic domain-containing protein</fullName>
    </recommendedName>
</protein>
<sequence length="335" mass="36779">MVDMGLLSPEQIGYEGSIRPDTIEDWDLGGESDMEVDNGSDGVPLANLSAGVNSSSGLSLASVPVHPNYFDVAPTGEENKDQRKGMIHRHTMGLCRPPTQPPTLHPAVSDLPSSVADAPPGMPLQVSEELLGVNDEPLRSLGSVRESEPHWGIESAAGSEDELDLSEDPVSQTGVRWDRRMDGYGLADDGSLLRTTKVTGVGTLDVGRSGALTTENKFLEWNKRAYVKLSKRCCFTTRMPLATVPVPSVQRLSDLFFDEVIRLHGIPRAIVSDRDSKFTSAFWRAIAKRFGTRLALSSSYHPQTDGQSERMVLKRSPQYYQKHKWSVIKKACLLC</sequence>
<evidence type="ECO:0000313" key="5">
    <source>
        <dbReference type="Proteomes" id="UP000322245"/>
    </source>
</evidence>
<feature type="domain" description="Integrase catalytic" evidence="3">
    <location>
        <begin position="193"/>
        <end position="311"/>
    </location>
</feature>
<evidence type="ECO:0000313" key="4">
    <source>
        <dbReference type="EMBL" id="TYJ58673.1"/>
    </source>
</evidence>
<evidence type="ECO:0000256" key="2">
    <source>
        <dbReference type="SAM" id="MobiDB-lite"/>
    </source>
</evidence>
<dbReference type="PANTHER" id="PTHR35046">
    <property type="entry name" value="ZINC KNUCKLE (CCHC-TYPE) FAMILY PROTEIN"/>
    <property type="match status" value="1"/>
</dbReference>
<dbReference type="InterPro" id="IPR001584">
    <property type="entry name" value="Integrase_cat-core"/>
</dbReference>
<dbReference type="GO" id="GO:0003723">
    <property type="term" value="F:RNA binding"/>
    <property type="evidence" value="ECO:0007669"/>
    <property type="project" value="UniProtKB-KW"/>
</dbReference>
<evidence type="ECO:0000256" key="1">
    <source>
        <dbReference type="ARBA" id="ARBA00022884"/>
    </source>
</evidence>
<keyword evidence="5" id="KW-1185">Reference proteome</keyword>
<feature type="region of interest" description="Disordered" evidence="2">
    <location>
        <begin position="143"/>
        <end position="170"/>
    </location>
</feature>
<gene>
    <name evidence="4" type="ORF">B9479_000509</name>
</gene>
<dbReference type="PROSITE" id="PS50994">
    <property type="entry name" value="INTEGRASE"/>
    <property type="match status" value="1"/>
</dbReference>
<keyword evidence="1" id="KW-0694">RNA-binding</keyword>
<feature type="region of interest" description="Disordered" evidence="2">
    <location>
        <begin position="99"/>
        <end position="121"/>
    </location>
</feature>
<dbReference type="GO" id="GO:0005634">
    <property type="term" value="C:nucleus"/>
    <property type="evidence" value="ECO:0007669"/>
    <property type="project" value="UniProtKB-ARBA"/>
</dbReference>
<dbReference type="InterPro" id="IPR012337">
    <property type="entry name" value="RNaseH-like_sf"/>
</dbReference>
<accession>A0A5D3B973</accession>
<dbReference type="GO" id="GO:0015074">
    <property type="term" value="P:DNA integration"/>
    <property type="evidence" value="ECO:0007669"/>
    <property type="project" value="InterPro"/>
</dbReference>
<dbReference type="SUPFAM" id="SSF53098">
    <property type="entry name" value="Ribonuclease H-like"/>
    <property type="match status" value="1"/>
</dbReference>
<evidence type="ECO:0000259" key="3">
    <source>
        <dbReference type="PROSITE" id="PS50994"/>
    </source>
</evidence>
<dbReference type="AlphaFoldDB" id="A0A5D3B973"/>
<reference evidence="4 5" key="1">
    <citation type="submission" date="2017-05" db="EMBL/GenBank/DDBJ databases">
        <title>The Genome Sequence of Tsuchiyaea wingfieldii DSM 27421.</title>
        <authorList>
            <person name="Cuomo C."/>
            <person name="Passer A."/>
            <person name="Billmyre B."/>
            <person name="Heitman J."/>
        </authorList>
    </citation>
    <scope>NUCLEOTIDE SEQUENCE [LARGE SCALE GENOMIC DNA]</scope>
    <source>
        <strain evidence="4 5">DSM 27421</strain>
    </source>
</reference>
<dbReference type="EMBL" id="NIDF01000003">
    <property type="protein sequence ID" value="TYJ58673.1"/>
    <property type="molecule type" value="Genomic_DNA"/>
</dbReference>
<name>A0A5D3B973_9TREE</name>
<comment type="caution">
    <text evidence="4">The sequence shown here is derived from an EMBL/GenBank/DDBJ whole genome shotgun (WGS) entry which is preliminary data.</text>
</comment>
<organism evidence="4 5">
    <name type="scientific">Cryptococcus floricola</name>
    <dbReference type="NCBI Taxonomy" id="2591691"/>
    <lineage>
        <taxon>Eukaryota</taxon>
        <taxon>Fungi</taxon>
        <taxon>Dikarya</taxon>
        <taxon>Basidiomycota</taxon>
        <taxon>Agaricomycotina</taxon>
        <taxon>Tremellomycetes</taxon>
        <taxon>Tremellales</taxon>
        <taxon>Cryptococcaceae</taxon>
        <taxon>Cryptococcus</taxon>
    </lineage>
</organism>
<proteinExistence type="predicted"/>
<dbReference type="Gene3D" id="3.30.420.10">
    <property type="entry name" value="Ribonuclease H-like superfamily/Ribonuclease H"/>
    <property type="match status" value="1"/>
</dbReference>
<dbReference type="PANTHER" id="PTHR35046:SF26">
    <property type="entry name" value="RNA-DIRECTED DNA POLYMERASE"/>
    <property type="match status" value="1"/>
</dbReference>
<dbReference type="InterPro" id="IPR036397">
    <property type="entry name" value="RNaseH_sf"/>
</dbReference>